<name>Q70HR7_AXIVE</name>
<dbReference type="PROSITE" id="PS50252">
    <property type="entry name" value="TBOX_3"/>
    <property type="match status" value="1"/>
</dbReference>
<dbReference type="PRINTS" id="PR00937">
    <property type="entry name" value="TBOX"/>
</dbReference>
<keyword evidence="2" id="KW-0805">Transcription regulation</keyword>
<evidence type="ECO:0000256" key="5">
    <source>
        <dbReference type="ARBA" id="ARBA00023242"/>
    </source>
</evidence>
<dbReference type="InterPro" id="IPR001699">
    <property type="entry name" value="TF_T-box"/>
</dbReference>
<keyword evidence="4" id="KW-0804">Transcription</keyword>
<dbReference type="InterPro" id="IPR046360">
    <property type="entry name" value="T-box_DNA-bd"/>
</dbReference>
<organism evidence="8">
    <name type="scientific">Axinella verrucosa</name>
    <name type="common">Mediterranean sponge</name>
    <dbReference type="NCBI Taxonomy" id="237119"/>
    <lineage>
        <taxon>Eukaryota</taxon>
        <taxon>Metazoa</taxon>
        <taxon>Porifera</taxon>
        <taxon>Demospongiae</taxon>
        <taxon>Heteroscleromorpha</taxon>
        <taxon>Axinellida</taxon>
        <taxon>Axinellidae</taxon>
        <taxon>Axinella</taxon>
    </lineage>
</organism>
<evidence type="ECO:0000256" key="2">
    <source>
        <dbReference type="ARBA" id="ARBA00023015"/>
    </source>
</evidence>
<evidence type="ECO:0000259" key="7">
    <source>
        <dbReference type="PROSITE" id="PS50252"/>
    </source>
</evidence>
<keyword evidence="5 6" id="KW-0539">Nucleus</keyword>
<dbReference type="FunFam" id="2.60.40.820:FF:000007">
    <property type="entry name" value="T-box transcription factor"/>
    <property type="match status" value="1"/>
</dbReference>
<evidence type="ECO:0000313" key="8">
    <source>
        <dbReference type="EMBL" id="CAE45764.1"/>
    </source>
</evidence>
<evidence type="ECO:0000256" key="4">
    <source>
        <dbReference type="ARBA" id="ARBA00023163"/>
    </source>
</evidence>
<protein>
    <submittedName>
        <fullName evidence="8">Tbx1/15/20 protein</fullName>
    </submittedName>
</protein>
<accession>Q70HR7</accession>
<dbReference type="PROSITE" id="PS01264">
    <property type="entry name" value="TBOX_2"/>
    <property type="match status" value="1"/>
</dbReference>
<dbReference type="GO" id="GO:0001708">
    <property type="term" value="P:cell fate specification"/>
    <property type="evidence" value="ECO:0007669"/>
    <property type="project" value="TreeGrafter"/>
</dbReference>
<reference evidence="8" key="1">
    <citation type="journal article" date="2005" name="FEBS Lett.">
        <title>T-box and homeobox genes from the ctenophore Pleurobrachia pileus: comparison of Brachyury, Tbx2/3 and Tlx in basal metazoans and bilaterians.</title>
        <authorList>
            <person name="Martinelli C."/>
            <person name="Spring J."/>
        </authorList>
    </citation>
    <scope>NUCLEOTIDE SEQUENCE</scope>
</reference>
<dbReference type="PANTHER" id="PTHR11267">
    <property type="entry name" value="T-BOX PROTEIN-RELATED"/>
    <property type="match status" value="1"/>
</dbReference>
<dbReference type="GO" id="GO:0000981">
    <property type="term" value="F:DNA-binding transcription factor activity, RNA polymerase II-specific"/>
    <property type="evidence" value="ECO:0007669"/>
    <property type="project" value="TreeGrafter"/>
</dbReference>
<dbReference type="PROSITE" id="PS01283">
    <property type="entry name" value="TBOX_1"/>
    <property type="match status" value="1"/>
</dbReference>
<sequence length="629" mass="68730">MTEDYDLTIMDTMEANSPESSTNELDSPPSLEMRSMDSEYLPDEKVHCSNHPDSKMAVALQHQSRKLWKQFDSVGTEMIVTRRGRRMFPPIKVEVFGLDPNAYYVLLMDMAPVDKYRYKYQNSSWVKCFEEECSPTRLYVHPDSPALGSHWMHMIINFYKLKLTNNQLDKQGHIIVNSMHRYQPRLHIVESQDCNNLNWENFHTFIFPRTQFTTVTAYQNDKITQLKIENNPFAKGFRSPFSRCRTRILPKAGFPWGPTATQGPMIVEAHLSSFLLTSSCLLTSNKITCQSAKNASPMMTTMLLVQEQICLTAAAPEQGVISIATPQLIPNPTSTAVVTAPSSPTVANSAPVYIVYKPVLQSAEKQSPKRVEPTTTTVIHPGMNGTTFIQGSNGHILNGATIIQAQPPTSPSTICTAAVAPVVRPQVLSPSVGAAVQNLNGSTVSTAIVQATPTFLNGTTALFNANRQAAFIHPHSIANGLSFAGTSSQLVTTTAAPRITEAVSEAKRSHGPCTIDIRSLTKEGNVHVAKSRPPPLVEVSEVKRKSSREKFSNPTVRQHELEGLTSISASNTAATQSILVPAPTNGMQKVFIVAEKSDCPGTIFIPAPTAPAAVDAAAMNNTDGYSYGI</sequence>
<gene>
    <name evidence="8" type="primary">tbx1/15/20</name>
</gene>
<dbReference type="Pfam" id="PF00907">
    <property type="entry name" value="T-box"/>
    <property type="match status" value="1"/>
</dbReference>
<evidence type="ECO:0000256" key="3">
    <source>
        <dbReference type="ARBA" id="ARBA00023125"/>
    </source>
</evidence>
<dbReference type="InterPro" id="IPR018186">
    <property type="entry name" value="TF_T-box_CS"/>
</dbReference>
<comment type="subcellular location">
    <subcellularLocation>
        <location evidence="1 6">Nucleus</location>
    </subcellularLocation>
</comment>
<proteinExistence type="evidence at transcript level"/>
<dbReference type="EMBL" id="AJ581005">
    <property type="protein sequence ID" value="CAE45764.1"/>
    <property type="molecule type" value="mRNA"/>
</dbReference>
<dbReference type="InterPro" id="IPR008967">
    <property type="entry name" value="p53-like_TF_DNA-bd_sf"/>
</dbReference>
<dbReference type="GO" id="GO:0045893">
    <property type="term" value="P:positive regulation of DNA-templated transcription"/>
    <property type="evidence" value="ECO:0007669"/>
    <property type="project" value="InterPro"/>
</dbReference>
<dbReference type="PANTHER" id="PTHR11267:SF181">
    <property type="entry name" value="OPTOMOTOR-BLIND PROTEIN"/>
    <property type="match status" value="1"/>
</dbReference>
<evidence type="ECO:0000256" key="6">
    <source>
        <dbReference type="PROSITE-ProRule" id="PRU00201"/>
    </source>
</evidence>
<dbReference type="GO" id="GO:0000978">
    <property type="term" value="F:RNA polymerase II cis-regulatory region sequence-specific DNA binding"/>
    <property type="evidence" value="ECO:0007669"/>
    <property type="project" value="InterPro"/>
</dbReference>
<dbReference type="SMART" id="SM00425">
    <property type="entry name" value="TBOX"/>
    <property type="match status" value="1"/>
</dbReference>
<dbReference type="GO" id="GO:0000785">
    <property type="term" value="C:chromatin"/>
    <property type="evidence" value="ECO:0007669"/>
    <property type="project" value="TreeGrafter"/>
</dbReference>
<dbReference type="InterPro" id="IPR036960">
    <property type="entry name" value="T-box_sf"/>
</dbReference>
<evidence type="ECO:0000256" key="1">
    <source>
        <dbReference type="ARBA" id="ARBA00004123"/>
    </source>
</evidence>
<comment type="caution">
    <text evidence="6">Lacks conserved residue(s) required for the propagation of feature annotation.</text>
</comment>
<dbReference type="AlphaFoldDB" id="Q70HR7"/>
<keyword evidence="3 6" id="KW-0238">DNA-binding</keyword>
<dbReference type="Gene3D" id="2.60.40.820">
    <property type="entry name" value="Transcription factor, T-box"/>
    <property type="match status" value="1"/>
</dbReference>
<dbReference type="GO" id="GO:0005634">
    <property type="term" value="C:nucleus"/>
    <property type="evidence" value="ECO:0007669"/>
    <property type="project" value="UniProtKB-SubCell"/>
</dbReference>
<dbReference type="SUPFAM" id="SSF49417">
    <property type="entry name" value="p53-like transcription factors"/>
    <property type="match status" value="1"/>
</dbReference>
<feature type="domain" description="T-box" evidence="7">
    <location>
        <begin position="62"/>
        <end position="239"/>
    </location>
</feature>